<dbReference type="Proteomes" id="UP001610706">
    <property type="component" value="Unassembled WGS sequence"/>
</dbReference>
<dbReference type="InterPro" id="IPR001387">
    <property type="entry name" value="Cro/C1-type_HTH"/>
</dbReference>
<organism evidence="2 3">
    <name type="scientific">Oceanimonas smirnovii</name>
    <dbReference type="NCBI Taxonomy" id="264574"/>
    <lineage>
        <taxon>Bacteria</taxon>
        <taxon>Pseudomonadati</taxon>
        <taxon>Pseudomonadota</taxon>
        <taxon>Gammaproteobacteria</taxon>
        <taxon>Aeromonadales</taxon>
        <taxon>Aeromonadaceae</taxon>
        <taxon>Oceanimonas</taxon>
    </lineage>
</organism>
<dbReference type="PROSITE" id="PS50943">
    <property type="entry name" value="HTH_CROC1"/>
    <property type="match status" value="1"/>
</dbReference>
<protein>
    <submittedName>
        <fullName evidence="2">Helix-turn-helix transcriptional regulator</fullName>
    </submittedName>
</protein>
<dbReference type="EMBL" id="JBGFTR010000001">
    <property type="protein sequence ID" value="MFH7563839.1"/>
    <property type="molecule type" value="Genomic_DNA"/>
</dbReference>
<keyword evidence="3" id="KW-1185">Reference proteome</keyword>
<proteinExistence type="predicted"/>
<dbReference type="SUPFAM" id="SSF47413">
    <property type="entry name" value="lambda repressor-like DNA-binding domains"/>
    <property type="match status" value="1"/>
</dbReference>
<reference evidence="2 3" key="1">
    <citation type="submission" date="2024-08" db="EMBL/GenBank/DDBJ databases">
        <title>Oceanimonas smirnovii Genome sequencing and assembly.</title>
        <authorList>
            <person name="Tang B."/>
        </authorList>
    </citation>
    <scope>NUCLEOTIDE SEQUENCE [LARGE SCALE GENOMIC DNA]</scope>
    <source>
        <strain evidence="2 3">OS2020-119</strain>
    </source>
</reference>
<evidence type="ECO:0000259" key="1">
    <source>
        <dbReference type="PROSITE" id="PS50943"/>
    </source>
</evidence>
<evidence type="ECO:0000313" key="2">
    <source>
        <dbReference type="EMBL" id="MFH7563839.1"/>
    </source>
</evidence>
<evidence type="ECO:0000313" key="3">
    <source>
        <dbReference type="Proteomes" id="UP001610706"/>
    </source>
</evidence>
<dbReference type="InterPro" id="IPR010982">
    <property type="entry name" value="Lambda_DNA-bd_dom_sf"/>
</dbReference>
<sequence length="107" mass="11879">MNKKSPAAREALLFSLLDKLFSGDITEGELLRTLRKELLEMSQTDYANMVGVSRRTLSDIERNAGSPTLAVLNAVFRPLGLKAGLVPRSPAMMRKMLIKKDSSEIEE</sequence>
<dbReference type="CDD" id="cd00093">
    <property type="entry name" value="HTH_XRE"/>
    <property type="match status" value="1"/>
</dbReference>
<dbReference type="SMART" id="SM00530">
    <property type="entry name" value="HTH_XRE"/>
    <property type="match status" value="1"/>
</dbReference>
<dbReference type="Gene3D" id="1.10.260.40">
    <property type="entry name" value="lambda repressor-like DNA-binding domains"/>
    <property type="match status" value="1"/>
</dbReference>
<feature type="domain" description="HTH cro/C1-type" evidence="1">
    <location>
        <begin position="31"/>
        <end position="86"/>
    </location>
</feature>
<dbReference type="Pfam" id="PF01381">
    <property type="entry name" value="HTH_3"/>
    <property type="match status" value="1"/>
</dbReference>
<name>A0ABW7NXE4_9GAMM</name>
<dbReference type="RefSeq" id="WP_019935456.1">
    <property type="nucleotide sequence ID" value="NZ_CP166302.1"/>
</dbReference>
<gene>
    <name evidence="2" type="ORF">AB9R89_00650</name>
</gene>
<accession>A0ABW7NXE4</accession>
<comment type="caution">
    <text evidence="2">The sequence shown here is derived from an EMBL/GenBank/DDBJ whole genome shotgun (WGS) entry which is preliminary data.</text>
</comment>